<proteinExistence type="predicted"/>
<dbReference type="EMBL" id="JABEBT010000087">
    <property type="protein sequence ID" value="KAF7632999.1"/>
    <property type="molecule type" value="Genomic_DNA"/>
</dbReference>
<evidence type="ECO:0000313" key="2">
    <source>
        <dbReference type="EMBL" id="KAF7632999.1"/>
    </source>
</evidence>
<accession>A0A8S9ZI45</accession>
<dbReference type="Proteomes" id="UP000605970">
    <property type="component" value="Unassembled WGS sequence"/>
</dbReference>
<organism evidence="2 3">
    <name type="scientific">Meloidogyne graminicola</name>
    <dbReference type="NCBI Taxonomy" id="189291"/>
    <lineage>
        <taxon>Eukaryota</taxon>
        <taxon>Metazoa</taxon>
        <taxon>Ecdysozoa</taxon>
        <taxon>Nematoda</taxon>
        <taxon>Chromadorea</taxon>
        <taxon>Rhabditida</taxon>
        <taxon>Tylenchina</taxon>
        <taxon>Tylenchomorpha</taxon>
        <taxon>Tylenchoidea</taxon>
        <taxon>Meloidogynidae</taxon>
        <taxon>Meloidogyninae</taxon>
        <taxon>Meloidogyne</taxon>
    </lineage>
</organism>
<dbReference type="AlphaFoldDB" id="A0A8S9ZI45"/>
<evidence type="ECO:0000256" key="1">
    <source>
        <dbReference type="SAM" id="SignalP"/>
    </source>
</evidence>
<comment type="caution">
    <text evidence="2">The sequence shown here is derived from an EMBL/GenBank/DDBJ whole genome shotgun (WGS) entry which is preliminary data.</text>
</comment>
<keyword evidence="1" id="KW-0732">Signal</keyword>
<protein>
    <submittedName>
        <fullName evidence="2">Uncharacterized protein</fullName>
    </submittedName>
</protein>
<keyword evidence="3" id="KW-1185">Reference proteome</keyword>
<feature type="signal peptide" evidence="1">
    <location>
        <begin position="1"/>
        <end position="24"/>
    </location>
</feature>
<feature type="chain" id="PRO_5035844825" evidence="1">
    <location>
        <begin position="25"/>
        <end position="44"/>
    </location>
</feature>
<evidence type="ECO:0000313" key="3">
    <source>
        <dbReference type="Proteomes" id="UP000605970"/>
    </source>
</evidence>
<sequence length="44" mass="5019">MTKKNILLINSLIILIIIFNEVNESSCCWLCGKKDCCDGGYVYF</sequence>
<gene>
    <name evidence="2" type="ORF">Mgra_00007581</name>
</gene>
<name>A0A8S9ZI45_9BILA</name>
<reference evidence="2" key="1">
    <citation type="journal article" date="2020" name="Ecol. Evol.">
        <title>Genome structure and content of the rice root-knot nematode (Meloidogyne graminicola).</title>
        <authorList>
            <person name="Phan N.T."/>
            <person name="Danchin E.G.J."/>
            <person name="Klopp C."/>
            <person name="Perfus-Barbeoch L."/>
            <person name="Kozlowski D.K."/>
            <person name="Koutsovoulos G.D."/>
            <person name="Lopez-Roques C."/>
            <person name="Bouchez O."/>
            <person name="Zahm M."/>
            <person name="Besnard G."/>
            <person name="Bellafiore S."/>
        </authorList>
    </citation>
    <scope>NUCLEOTIDE SEQUENCE</scope>
    <source>
        <strain evidence="2">VN-18</strain>
    </source>
</reference>